<evidence type="ECO:0000313" key="2">
    <source>
        <dbReference type="EMBL" id="PUE60520.1"/>
    </source>
</evidence>
<dbReference type="AlphaFoldDB" id="A0A315ERJ0"/>
<accession>A0A315ERJ0</accession>
<proteinExistence type="predicted"/>
<keyword evidence="1" id="KW-0472">Membrane</keyword>
<dbReference type="Gene3D" id="1.10.260.40">
    <property type="entry name" value="lambda repressor-like DNA-binding domains"/>
    <property type="match status" value="1"/>
</dbReference>
<dbReference type="GO" id="GO:0003677">
    <property type="term" value="F:DNA binding"/>
    <property type="evidence" value="ECO:0007669"/>
    <property type="project" value="InterPro"/>
</dbReference>
<dbReference type="InterPro" id="IPR050400">
    <property type="entry name" value="Bact_Cytoskel_RodZ"/>
</dbReference>
<dbReference type="PANTHER" id="PTHR34475:SF1">
    <property type="entry name" value="CYTOSKELETON PROTEIN RODZ"/>
    <property type="match status" value="1"/>
</dbReference>
<dbReference type="PANTHER" id="PTHR34475">
    <property type="match status" value="1"/>
</dbReference>
<evidence type="ECO:0008006" key="4">
    <source>
        <dbReference type="Google" id="ProtNLM"/>
    </source>
</evidence>
<keyword evidence="1" id="KW-0812">Transmembrane</keyword>
<reference evidence="2 3" key="1">
    <citation type="submission" date="2017-04" db="EMBL/GenBank/DDBJ databases">
        <title>Unexpected and diverse lifestyles within the genus Limnohabitans.</title>
        <authorList>
            <person name="Kasalicky V."/>
            <person name="Mehrshad M."/>
            <person name="Andrei S.-A."/>
            <person name="Salcher M."/>
            <person name="Kratochvilova H."/>
            <person name="Simek K."/>
            <person name="Ghai R."/>
        </authorList>
    </citation>
    <scope>NUCLEOTIDE SEQUENCE [LARGE SCALE GENOMIC DNA]</scope>
    <source>
        <strain evidence="2 3">MWH-C5</strain>
    </source>
</reference>
<feature type="transmembrane region" description="Helical" evidence="1">
    <location>
        <begin position="124"/>
        <end position="141"/>
    </location>
</feature>
<keyword evidence="1" id="KW-1133">Transmembrane helix</keyword>
<dbReference type="Proteomes" id="UP000251341">
    <property type="component" value="Unassembled WGS sequence"/>
</dbReference>
<name>A0A315ERJ0_9BURK</name>
<protein>
    <recommendedName>
        <fullName evidence="4">HTH cro/C1-type domain-containing protein</fullName>
    </recommendedName>
</protein>
<gene>
    <name evidence="2" type="ORF">B9Z44_13645</name>
</gene>
<sequence length="217" mass="22833">MTEETTTSTTPSTTAGALLRQLREDAGFKLDVLAQALRVSPAKLEALESDRLDELPDAMFARALTLAVCRQLKTDAAPVLALLPSQDVSRLAPKNERGLDFPLDRPSFLPQSSFLAVTRLFTPMRWAALAVLVVALVLGLWPEIQSLLVFKDDSAVGTVVVPVAAPVVVLPSAEEAVPVTEVKSSNMVVTTVHSTAVAAQNASAAAPTSAPGAPDAR</sequence>
<dbReference type="Pfam" id="PF13413">
    <property type="entry name" value="HTH_25"/>
    <property type="match status" value="1"/>
</dbReference>
<evidence type="ECO:0000256" key="1">
    <source>
        <dbReference type="SAM" id="Phobius"/>
    </source>
</evidence>
<dbReference type="InterPro" id="IPR010982">
    <property type="entry name" value="Lambda_DNA-bd_dom_sf"/>
</dbReference>
<dbReference type="EMBL" id="NESP01000001">
    <property type="protein sequence ID" value="PUE60520.1"/>
    <property type="molecule type" value="Genomic_DNA"/>
</dbReference>
<evidence type="ECO:0000313" key="3">
    <source>
        <dbReference type="Proteomes" id="UP000251341"/>
    </source>
</evidence>
<comment type="caution">
    <text evidence="2">The sequence shown here is derived from an EMBL/GenBank/DDBJ whole genome shotgun (WGS) entry which is preliminary data.</text>
</comment>
<organism evidence="2 3">
    <name type="scientific">Limnohabitans curvus</name>
    <dbReference type="NCBI Taxonomy" id="323423"/>
    <lineage>
        <taxon>Bacteria</taxon>
        <taxon>Pseudomonadati</taxon>
        <taxon>Pseudomonadota</taxon>
        <taxon>Betaproteobacteria</taxon>
        <taxon>Burkholderiales</taxon>
        <taxon>Comamonadaceae</taxon>
        <taxon>Limnohabitans</taxon>
    </lineage>
</organism>
<dbReference type="RefSeq" id="WP_108402686.1">
    <property type="nucleotide sequence ID" value="NZ_NESP01000001.1"/>
</dbReference>
<keyword evidence="3" id="KW-1185">Reference proteome</keyword>